<feature type="transmembrane region" description="Helical" evidence="3">
    <location>
        <begin position="384"/>
        <end position="404"/>
    </location>
</feature>
<dbReference type="Pfam" id="PF13424">
    <property type="entry name" value="TPR_12"/>
    <property type="match status" value="1"/>
</dbReference>
<feature type="signal peptide" evidence="4">
    <location>
        <begin position="1"/>
        <end position="21"/>
    </location>
</feature>
<evidence type="ECO:0000313" key="6">
    <source>
        <dbReference type="EMBL" id="KZS42564.1"/>
    </source>
</evidence>
<organism evidence="6 7">
    <name type="scientific">Aquimarina aggregata</name>
    <dbReference type="NCBI Taxonomy" id="1642818"/>
    <lineage>
        <taxon>Bacteria</taxon>
        <taxon>Pseudomonadati</taxon>
        <taxon>Bacteroidota</taxon>
        <taxon>Flavobacteriia</taxon>
        <taxon>Flavobacteriales</taxon>
        <taxon>Flavobacteriaceae</taxon>
        <taxon>Aquimarina</taxon>
    </lineage>
</organism>
<feature type="chain" id="PRO_5007833217" description="Signal transduction histidine kinase internal region domain-containing protein" evidence="4">
    <location>
        <begin position="22"/>
        <end position="617"/>
    </location>
</feature>
<dbReference type="InterPro" id="IPR019734">
    <property type="entry name" value="TPR_rpt"/>
</dbReference>
<feature type="coiled-coil region" evidence="2">
    <location>
        <begin position="329"/>
        <end position="362"/>
    </location>
</feature>
<dbReference type="SUPFAM" id="SSF55874">
    <property type="entry name" value="ATPase domain of HSP90 chaperone/DNA topoisomerase II/histidine kinase"/>
    <property type="match status" value="1"/>
</dbReference>
<dbReference type="Pfam" id="PF06580">
    <property type="entry name" value="His_kinase"/>
    <property type="match status" value="1"/>
</dbReference>
<dbReference type="PROSITE" id="PS50005">
    <property type="entry name" value="TPR"/>
    <property type="match status" value="1"/>
</dbReference>
<keyword evidence="3" id="KW-1133">Transmembrane helix</keyword>
<feature type="repeat" description="TPR" evidence="1">
    <location>
        <begin position="147"/>
        <end position="180"/>
    </location>
</feature>
<dbReference type="Proteomes" id="UP000076715">
    <property type="component" value="Unassembled WGS sequence"/>
</dbReference>
<name>A0A162CUY9_9FLAO</name>
<dbReference type="Gene3D" id="3.30.565.10">
    <property type="entry name" value="Histidine kinase-like ATPase, C-terminal domain"/>
    <property type="match status" value="1"/>
</dbReference>
<keyword evidence="2" id="KW-0175">Coiled coil</keyword>
<evidence type="ECO:0000256" key="4">
    <source>
        <dbReference type="SAM" id="SignalP"/>
    </source>
</evidence>
<dbReference type="InterPro" id="IPR010559">
    <property type="entry name" value="Sig_transdc_His_kin_internal"/>
</dbReference>
<proteinExistence type="predicted"/>
<evidence type="ECO:0000313" key="7">
    <source>
        <dbReference type="Proteomes" id="UP000076715"/>
    </source>
</evidence>
<dbReference type="SUPFAM" id="SSF48452">
    <property type="entry name" value="TPR-like"/>
    <property type="match status" value="2"/>
</dbReference>
<comment type="caution">
    <text evidence="6">The sequence shown here is derived from an EMBL/GenBank/DDBJ whole genome shotgun (WGS) entry which is preliminary data.</text>
</comment>
<feature type="domain" description="Signal transduction histidine kinase internal region" evidence="5">
    <location>
        <begin position="420"/>
        <end position="497"/>
    </location>
</feature>
<dbReference type="EMBL" id="LQRT01000002">
    <property type="protein sequence ID" value="KZS42564.1"/>
    <property type="molecule type" value="Genomic_DNA"/>
</dbReference>
<protein>
    <recommendedName>
        <fullName evidence="5">Signal transduction histidine kinase internal region domain-containing protein</fullName>
    </recommendedName>
</protein>
<dbReference type="STRING" id="1642818.AWE51_03730"/>
<reference evidence="6 7" key="1">
    <citation type="submission" date="2016-01" db="EMBL/GenBank/DDBJ databases">
        <title>The draft genome sequence of Aquimarina sp. RZW4-3-2.</title>
        <authorList>
            <person name="Wang Y."/>
        </authorList>
    </citation>
    <scope>NUCLEOTIDE SEQUENCE [LARGE SCALE GENOMIC DNA]</scope>
    <source>
        <strain evidence="6 7">RZW4-3-2</strain>
    </source>
</reference>
<keyword evidence="4" id="KW-0732">Signal</keyword>
<evidence type="ECO:0000256" key="2">
    <source>
        <dbReference type="SAM" id="Coils"/>
    </source>
</evidence>
<evidence type="ECO:0000259" key="5">
    <source>
        <dbReference type="Pfam" id="PF06580"/>
    </source>
</evidence>
<keyword evidence="3" id="KW-0812">Transmembrane</keyword>
<sequence>MRFFYTILFSLLLGNILTICAQSSSEKIDIIEQNLKSSKDFMQKNLDSSFFYANRAQLLSQKIDNDTLLAKANIQKSSVLIFKKGFNEADSLLQGNLTKRLPLHIEGQTLHNLGTIQYYKQDFEKALDIYLQAAKTMEKVNNSKLLVNTYTNIGTINSILKNFKNATTYLERALPLSEFNEILRLQILVNLSNIYKEQKLYKKFSSTILEAEQLAEKYKSKRSLSAIYNNLSTHYSEDALNNPELDYDLSITYGKKSVAIKKELNLIHSLGLPYNNIGHSYLRKGQYQTAIKYLDSALPKSQGLLKSYVYNNLKESYEGINNFKKAIIYADLKDQLKDSINNAQQKEKVAELTEKFESEKKQQQIDILDTKTELQALTISQQKYLLIVLIAFGLLFLILGYFGFQNYKTKQQLNTVLLQQKLRKTQLNPHFLFNALQSIQNFIYKNDKEKSSSYLSSYSKLIRLVLEKSDDNFTSVADDQLAIESYLKLQQLNQNDSFSYTVTVENTVDEDFDTLPTLITQPFVENAVLHGLKNVTNGNIAVSYYKENAILFVSIKDNGKGFEVKSEESKKLHKSMSMTIIKEQLENLNRTSKGFNGDISIHPSQSGTKVTLSFASK</sequence>
<dbReference type="InterPro" id="IPR050640">
    <property type="entry name" value="Bact_2-comp_sensor_kinase"/>
</dbReference>
<dbReference type="GO" id="GO:0016020">
    <property type="term" value="C:membrane"/>
    <property type="evidence" value="ECO:0007669"/>
    <property type="project" value="InterPro"/>
</dbReference>
<keyword evidence="3" id="KW-0472">Membrane</keyword>
<dbReference type="PANTHER" id="PTHR34220">
    <property type="entry name" value="SENSOR HISTIDINE KINASE YPDA"/>
    <property type="match status" value="1"/>
</dbReference>
<gene>
    <name evidence="6" type="ORF">AWE51_03730</name>
</gene>
<dbReference type="Pfam" id="PF13181">
    <property type="entry name" value="TPR_8"/>
    <property type="match status" value="1"/>
</dbReference>
<dbReference type="OrthoDB" id="6190788at2"/>
<evidence type="ECO:0000256" key="1">
    <source>
        <dbReference type="PROSITE-ProRule" id="PRU00339"/>
    </source>
</evidence>
<dbReference type="PANTHER" id="PTHR34220:SF7">
    <property type="entry name" value="SENSOR HISTIDINE KINASE YPDA"/>
    <property type="match status" value="1"/>
</dbReference>
<dbReference type="AlphaFoldDB" id="A0A162CUY9"/>
<accession>A0A162CUY9</accession>
<dbReference type="GO" id="GO:0000155">
    <property type="term" value="F:phosphorelay sensor kinase activity"/>
    <property type="evidence" value="ECO:0007669"/>
    <property type="project" value="InterPro"/>
</dbReference>
<dbReference type="InterPro" id="IPR011990">
    <property type="entry name" value="TPR-like_helical_dom_sf"/>
</dbReference>
<keyword evidence="1" id="KW-0802">TPR repeat</keyword>
<dbReference type="Gene3D" id="1.25.40.10">
    <property type="entry name" value="Tetratricopeptide repeat domain"/>
    <property type="match status" value="2"/>
</dbReference>
<keyword evidence="7" id="KW-1185">Reference proteome</keyword>
<dbReference type="InterPro" id="IPR036890">
    <property type="entry name" value="HATPase_C_sf"/>
</dbReference>
<dbReference type="SMART" id="SM00028">
    <property type="entry name" value="TPR"/>
    <property type="match status" value="3"/>
</dbReference>
<evidence type="ECO:0000256" key="3">
    <source>
        <dbReference type="SAM" id="Phobius"/>
    </source>
</evidence>